<organism evidence="3 4">
    <name type="scientific">Anthostomella pinea</name>
    <dbReference type="NCBI Taxonomy" id="933095"/>
    <lineage>
        <taxon>Eukaryota</taxon>
        <taxon>Fungi</taxon>
        <taxon>Dikarya</taxon>
        <taxon>Ascomycota</taxon>
        <taxon>Pezizomycotina</taxon>
        <taxon>Sordariomycetes</taxon>
        <taxon>Xylariomycetidae</taxon>
        <taxon>Xylariales</taxon>
        <taxon>Xylariaceae</taxon>
        <taxon>Anthostomella</taxon>
    </lineage>
</organism>
<protein>
    <submittedName>
        <fullName evidence="3">Uu.00g136880.m01.CDS01</fullName>
    </submittedName>
</protein>
<name>A0AAI8VPE2_9PEZI</name>
<feature type="region of interest" description="Disordered" evidence="2">
    <location>
        <begin position="199"/>
        <end position="251"/>
    </location>
</feature>
<gene>
    <name evidence="3" type="ORF">KHLLAP_LOCUS9130</name>
</gene>
<dbReference type="EMBL" id="CAUWAG010000012">
    <property type="protein sequence ID" value="CAJ2508662.1"/>
    <property type="molecule type" value="Genomic_DNA"/>
</dbReference>
<keyword evidence="4" id="KW-1185">Reference proteome</keyword>
<sequence>MTKRRRAAVNQANRNDTDDDLQTLTLLDHRLHPGGQGQLDILVQARCRSSVKASRRWVPHEDLHRRNHNSLMQYWDSFAGSITHELSKLWPGRALVDIPHFPASILALRPARPSSRAPAYALVDWVGWHKHDCTKEPIDQVAADMPELLHDYYQRHGTANSLLLSATSSKSPQDQLATQIRSKKNFVVVTGAGVSIPAGPMASDQRASSNGHQTLAPFPDPRVPPSSAGRVNQPDRVGRRRRPRSRPLLPFTQAAASTAPVGSHVQHEHNLFGSPNSEQSYQAGCSCASGALGSQGTILGMLNQLSAQVEELATT</sequence>
<proteinExistence type="predicted"/>
<dbReference type="InterPro" id="IPR016197">
    <property type="entry name" value="Chromo-like_dom_sf"/>
</dbReference>
<reference evidence="3" key="1">
    <citation type="submission" date="2023-10" db="EMBL/GenBank/DDBJ databases">
        <authorList>
            <person name="Hackl T."/>
        </authorList>
    </citation>
    <scope>NUCLEOTIDE SEQUENCE</scope>
</reference>
<dbReference type="Proteomes" id="UP001295740">
    <property type="component" value="Unassembled WGS sequence"/>
</dbReference>
<dbReference type="SUPFAM" id="SSF54160">
    <property type="entry name" value="Chromo domain-like"/>
    <property type="match status" value="1"/>
</dbReference>
<comment type="subunit">
    <text evidence="1">Component of the NuA4 histone acetyltransferase complex.</text>
</comment>
<evidence type="ECO:0000256" key="1">
    <source>
        <dbReference type="ARBA" id="ARBA00011353"/>
    </source>
</evidence>
<evidence type="ECO:0000256" key="2">
    <source>
        <dbReference type="SAM" id="MobiDB-lite"/>
    </source>
</evidence>
<accession>A0AAI8VPE2</accession>
<evidence type="ECO:0000313" key="4">
    <source>
        <dbReference type="Proteomes" id="UP001295740"/>
    </source>
</evidence>
<feature type="region of interest" description="Disordered" evidence="2">
    <location>
        <begin position="256"/>
        <end position="275"/>
    </location>
</feature>
<evidence type="ECO:0000313" key="3">
    <source>
        <dbReference type="EMBL" id="CAJ2508662.1"/>
    </source>
</evidence>
<comment type="caution">
    <text evidence="3">The sequence shown here is derived from an EMBL/GenBank/DDBJ whole genome shotgun (WGS) entry which is preliminary data.</text>
</comment>
<dbReference type="AlphaFoldDB" id="A0AAI8VPE2"/>